<dbReference type="PANTHER" id="PTHR12526">
    <property type="entry name" value="GLYCOSYLTRANSFERASE"/>
    <property type="match status" value="1"/>
</dbReference>
<evidence type="ECO:0000259" key="2">
    <source>
        <dbReference type="Pfam" id="PF13579"/>
    </source>
</evidence>
<dbReference type="InterPro" id="IPR001296">
    <property type="entry name" value="Glyco_trans_1"/>
</dbReference>
<organism evidence="3 4">
    <name type="scientific">Thermogemmata fonticola</name>
    <dbReference type="NCBI Taxonomy" id="2755323"/>
    <lineage>
        <taxon>Bacteria</taxon>
        <taxon>Pseudomonadati</taxon>
        <taxon>Planctomycetota</taxon>
        <taxon>Planctomycetia</taxon>
        <taxon>Gemmatales</taxon>
        <taxon>Gemmataceae</taxon>
        <taxon>Thermogemmata</taxon>
    </lineage>
</organism>
<accession>A0A7V9AAI0</accession>
<comment type="caution">
    <text evidence="3">The sequence shown here is derived from an EMBL/GenBank/DDBJ whole genome shotgun (WGS) entry which is preliminary data.</text>
</comment>
<keyword evidence="3" id="KW-0808">Transferase</keyword>
<proteinExistence type="predicted"/>
<dbReference type="PANTHER" id="PTHR12526:SF637">
    <property type="entry name" value="GLYCOSYLTRANSFERASE EPSF-RELATED"/>
    <property type="match status" value="1"/>
</dbReference>
<dbReference type="Pfam" id="PF00534">
    <property type="entry name" value="Glycos_transf_1"/>
    <property type="match status" value="1"/>
</dbReference>
<evidence type="ECO:0000313" key="3">
    <source>
        <dbReference type="EMBL" id="MBA2225063.1"/>
    </source>
</evidence>
<dbReference type="SUPFAM" id="SSF53756">
    <property type="entry name" value="UDP-Glycosyltransferase/glycogen phosphorylase"/>
    <property type="match status" value="1"/>
</dbReference>
<dbReference type="CDD" id="cd03801">
    <property type="entry name" value="GT4_PimA-like"/>
    <property type="match status" value="1"/>
</dbReference>
<dbReference type="Proteomes" id="UP000542342">
    <property type="component" value="Unassembled WGS sequence"/>
</dbReference>
<dbReference type="RefSeq" id="WP_194536462.1">
    <property type="nucleotide sequence ID" value="NZ_JACEFB010000001.1"/>
</dbReference>
<reference evidence="3 4" key="1">
    <citation type="submission" date="2020-07" db="EMBL/GenBank/DDBJ databases">
        <title>Thermogemmata thermophila gen. nov., sp. nov., a novel moderate thermophilic planctomycete from a Kamchatka hot spring.</title>
        <authorList>
            <person name="Elcheninov A.G."/>
            <person name="Podosokorskaya O.A."/>
            <person name="Kovaleva O.L."/>
            <person name="Novikov A."/>
            <person name="Bonch-Osmolovskaya E.A."/>
            <person name="Toshchakov S.V."/>
            <person name="Kublanov I.V."/>
        </authorList>
    </citation>
    <scope>NUCLEOTIDE SEQUENCE [LARGE SCALE GENOMIC DNA]</scope>
    <source>
        <strain evidence="3 4">2918</strain>
    </source>
</reference>
<keyword evidence="4" id="KW-1185">Reference proteome</keyword>
<dbReference type="GO" id="GO:0016757">
    <property type="term" value="F:glycosyltransferase activity"/>
    <property type="evidence" value="ECO:0007669"/>
    <property type="project" value="InterPro"/>
</dbReference>
<dbReference type="AlphaFoldDB" id="A0A7V9AAI0"/>
<evidence type="ECO:0000259" key="1">
    <source>
        <dbReference type="Pfam" id="PF00534"/>
    </source>
</evidence>
<sequence length="399" mass="43983">MLIVHLTASTFFGGPERQMLGLGESLRPAFECRYLSFPEDGKCSAFVEEARRRQFVVQALEQDFPRVRAAIAELESLLRSWKASALLCHGYKANLLGRWAARRAGIPAVAVSRGWTWESWRVRFYEWLDRRHLRFMNHVVCVSQGQAERVRRWCGVPPERISVIYNSARWESFSGVDRTVARACLQELFPSDRPPSYLVIGAGRLSPEKGFAVLIAAAEKLVQAGRRDFGVVIFGDGRLRAALQDQIRSCGLTGYVVLAGFRTDLDRLLPGADVVVLPSFTEGMPNVALEASAAGVPVVATAVGGTPEVVADGETGYLVAAGDATAIAQRVLELLQNTHLREQMGSLARQRMQECFSFAAQAQAYRRLLERLCGPFPPSQASKCVNRSRKAVLCGRAIG</sequence>
<gene>
    <name evidence="3" type="ORF">H0921_02690</name>
</gene>
<feature type="domain" description="Glycosyl transferase family 1" evidence="1">
    <location>
        <begin position="197"/>
        <end position="351"/>
    </location>
</feature>
<protein>
    <submittedName>
        <fullName evidence="3">Glycosyltransferase family 4 protein</fullName>
    </submittedName>
</protein>
<name>A0A7V9AAI0_9BACT</name>
<dbReference type="Pfam" id="PF13579">
    <property type="entry name" value="Glyco_trans_4_4"/>
    <property type="match status" value="1"/>
</dbReference>
<dbReference type="Gene3D" id="3.40.50.2000">
    <property type="entry name" value="Glycogen Phosphorylase B"/>
    <property type="match status" value="2"/>
</dbReference>
<dbReference type="EMBL" id="JACEFB010000001">
    <property type="protein sequence ID" value="MBA2225063.1"/>
    <property type="molecule type" value="Genomic_DNA"/>
</dbReference>
<feature type="domain" description="Glycosyltransferase subfamily 4-like N-terminal" evidence="2">
    <location>
        <begin position="13"/>
        <end position="166"/>
    </location>
</feature>
<dbReference type="InterPro" id="IPR028098">
    <property type="entry name" value="Glyco_trans_4-like_N"/>
</dbReference>
<evidence type="ECO:0000313" key="4">
    <source>
        <dbReference type="Proteomes" id="UP000542342"/>
    </source>
</evidence>